<dbReference type="AlphaFoldDB" id="A0A1X0NSY7"/>
<dbReference type="RefSeq" id="XP_028881639.1">
    <property type="nucleotide sequence ID" value="XM_029027029.1"/>
</dbReference>
<organism evidence="1 2">
    <name type="scientific">Trypanosoma theileri</name>
    <dbReference type="NCBI Taxonomy" id="67003"/>
    <lineage>
        <taxon>Eukaryota</taxon>
        <taxon>Discoba</taxon>
        <taxon>Euglenozoa</taxon>
        <taxon>Kinetoplastea</taxon>
        <taxon>Metakinetoplastina</taxon>
        <taxon>Trypanosomatida</taxon>
        <taxon>Trypanosomatidae</taxon>
        <taxon>Trypanosoma</taxon>
    </lineage>
</organism>
<proteinExistence type="predicted"/>
<reference evidence="1 2" key="1">
    <citation type="submission" date="2017-03" db="EMBL/GenBank/DDBJ databases">
        <title>An alternative strategy for trypanosome survival in the mammalian bloodstream revealed through genome and transcriptome analysis of the ubiquitous bovine parasite Trypanosoma (Megatrypanum) theileri.</title>
        <authorList>
            <person name="Kelly S."/>
            <person name="Ivens A."/>
            <person name="Mott A."/>
            <person name="O'Neill E."/>
            <person name="Emms D."/>
            <person name="Macleod O."/>
            <person name="Voorheis P."/>
            <person name="Matthews J."/>
            <person name="Matthews K."/>
            <person name="Carrington M."/>
        </authorList>
    </citation>
    <scope>NUCLEOTIDE SEQUENCE [LARGE SCALE GENOMIC DNA]</scope>
    <source>
        <strain evidence="1">Edinburgh</strain>
    </source>
</reference>
<gene>
    <name evidence="1" type="ORF">TM35_000211790</name>
</gene>
<protein>
    <submittedName>
        <fullName evidence="1">Uncharacterized protein</fullName>
    </submittedName>
</protein>
<accession>A0A1X0NSY7</accession>
<evidence type="ECO:0000313" key="1">
    <source>
        <dbReference type="EMBL" id="ORC87573.1"/>
    </source>
</evidence>
<dbReference type="VEuPathDB" id="TriTrypDB:TM35_000211790"/>
<dbReference type="OrthoDB" id="10639972at2759"/>
<dbReference type="EMBL" id="NBCO01000021">
    <property type="protein sequence ID" value="ORC87573.1"/>
    <property type="molecule type" value="Genomic_DNA"/>
</dbReference>
<comment type="caution">
    <text evidence="1">The sequence shown here is derived from an EMBL/GenBank/DDBJ whole genome shotgun (WGS) entry which is preliminary data.</text>
</comment>
<keyword evidence="2" id="KW-1185">Reference proteome</keyword>
<dbReference type="GeneID" id="39986809"/>
<sequence length="181" mass="20957">MDPQRWFSAIIDGDSVLKCEALATFNRYGFVLEDGGSWRCWLDSTLINRVTDMHTPDCPTFEVRFLLPLCSAIRNVDLMPGMLTAQLDVLNRKFAKANMEFEEKKALVKQKEAFMYLNINAATLDAREELLRQRMEQLNSQSDIFANFLKEVNQGFNQRYQYLDAREEELSRLTAAVKKLS</sequence>
<dbReference type="Proteomes" id="UP000192257">
    <property type="component" value="Unassembled WGS sequence"/>
</dbReference>
<evidence type="ECO:0000313" key="2">
    <source>
        <dbReference type="Proteomes" id="UP000192257"/>
    </source>
</evidence>
<name>A0A1X0NSY7_9TRYP</name>